<accession>A0A6J5WBY6</accession>
<dbReference type="OrthoDB" id="1166633at2759"/>
<evidence type="ECO:0008006" key="5">
    <source>
        <dbReference type="Google" id="ProtNLM"/>
    </source>
</evidence>
<protein>
    <recommendedName>
        <fullName evidence="5">Endonuclease/exonuclease/phosphatase domain-containing protein</fullName>
    </recommendedName>
</protein>
<dbReference type="PANTHER" id="PTHR35218">
    <property type="entry name" value="RNASE H DOMAIN-CONTAINING PROTEIN"/>
    <property type="match status" value="1"/>
</dbReference>
<proteinExistence type="predicted"/>
<evidence type="ECO:0000313" key="2">
    <source>
        <dbReference type="EMBL" id="CAB4297555.1"/>
    </source>
</evidence>
<gene>
    <name evidence="1" type="ORF">CURHAP_LOCUS9623</name>
    <name evidence="2" type="ORF">ORAREDHAP_LOCUS9510</name>
</gene>
<dbReference type="InterPro" id="IPR036691">
    <property type="entry name" value="Endo/exonu/phosph_ase_sf"/>
</dbReference>
<evidence type="ECO:0000313" key="4">
    <source>
        <dbReference type="Proteomes" id="UP000507245"/>
    </source>
</evidence>
<dbReference type="SUPFAM" id="SSF56219">
    <property type="entry name" value="DNase I-like"/>
    <property type="match status" value="1"/>
</dbReference>
<dbReference type="Proteomes" id="UP000507222">
    <property type="component" value="Unassembled WGS sequence"/>
</dbReference>
<dbReference type="Proteomes" id="UP000507245">
    <property type="component" value="Unassembled WGS sequence"/>
</dbReference>
<dbReference type="AlphaFoldDB" id="A0A6J5WBY6"/>
<reference evidence="2 3" key="2">
    <citation type="submission" date="2020-05" db="EMBL/GenBank/DDBJ databases">
        <authorList>
            <person name="Campoy J."/>
            <person name="Schneeberger K."/>
            <person name="Spophaly S."/>
        </authorList>
    </citation>
    <scope>NUCLEOTIDE SEQUENCE [LARGE SCALE GENOMIC DNA]</scope>
    <source>
        <strain evidence="2">PruArmRojPasFocal</strain>
    </source>
</reference>
<dbReference type="EMBL" id="CAEKDK010000001">
    <property type="protein sequence ID" value="CAB4267062.1"/>
    <property type="molecule type" value="Genomic_DNA"/>
</dbReference>
<organism evidence="2 4">
    <name type="scientific">Prunus armeniaca</name>
    <name type="common">Apricot</name>
    <name type="synonym">Armeniaca vulgaris</name>
    <dbReference type="NCBI Taxonomy" id="36596"/>
    <lineage>
        <taxon>Eukaryota</taxon>
        <taxon>Viridiplantae</taxon>
        <taxon>Streptophyta</taxon>
        <taxon>Embryophyta</taxon>
        <taxon>Tracheophyta</taxon>
        <taxon>Spermatophyta</taxon>
        <taxon>Magnoliopsida</taxon>
        <taxon>eudicotyledons</taxon>
        <taxon>Gunneridae</taxon>
        <taxon>Pentapetalae</taxon>
        <taxon>rosids</taxon>
        <taxon>fabids</taxon>
        <taxon>Rosales</taxon>
        <taxon>Rosaceae</taxon>
        <taxon>Amygdaloideae</taxon>
        <taxon>Amygdaleae</taxon>
        <taxon>Prunus</taxon>
    </lineage>
</organism>
<evidence type="ECO:0000313" key="1">
    <source>
        <dbReference type="EMBL" id="CAB4267062.1"/>
    </source>
</evidence>
<reference evidence="4" key="1">
    <citation type="journal article" date="2020" name="Genome Biol.">
        <title>Gamete binning: chromosome-level and haplotype-resolved genome assembly enabled by high-throughput single-cell sequencing of gamete genomes.</title>
        <authorList>
            <person name="Campoy J.A."/>
            <person name="Sun H."/>
            <person name="Goel M."/>
            <person name="Jiao W.-B."/>
            <person name="Folz-Donahue K."/>
            <person name="Wang N."/>
            <person name="Rubio M."/>
            <person name="Liu C."/>
            <person name="Kukat C."/>
            <person name="Ruiz D."/>
            <person name="Huettel B."/>
            <person name="Schneeberger K."/>
        </authorList>
    </citation>
    <scope>NUCLEOTIDE SEQUENCE [LARGE SCALE GENOMIC DNA]</scope>
    <source>
        <strain evidence="4">cv. Rojo Pasion</strain>
    </source>
</reference>
<sequence length="150" mass="17436">MGFSYDIAVDPDGMAGGLCLWWDDRVKIEVSGKSKNLIDTRVEFVATGAKFRATWIYGTPCREEKEVFWDWLGTTLQSMVIPWMCTGDFNKILWAFEKKGGRAFDNRRRRYLHEFMDKMQLMDLGYQGQAFTWSGKRADGVLIQERLDRG</sequence>
<keyword evidence="4" id="KW-1185">Reference proteome</keyword>
<dbReference type="Gene3D" id="3.60.10.10">
    <property type="entry name" value="Endonuclease/exonuclease/phosphatase"/>
    <property type="match status" value="1"/>
</dbReference>
<evidence type="ECO:0000313" key="3">
    <source>
        <dbReference type="Proteomes" id="UP000507222"/>
    </source>
</evidence>
<name>A0A6J5WBY6_PRUAR</name>
<dbReference type="PANTHER" id="PTHR35218:SF9">
    <property type="entry name" value="ENDONUCLEASE_EXONUCLEASE_PHOSPHATASE DOMAIN-CONTAINING PROTEIN"/>
    <property type="match status" value="1"/>
</dbReference>
<dbReference type="EMBL" id="CAEKKB010000001">
    <property type="protein sequence ID" value="CAB4297555.1"/>
    <property type="molecule type" value="Genomic_DNA"/>
</dbReference>